<accession>A0A1S7URS9</accession>
<dbReference type="EMBL" id="DF977456">
    <property type="protein sequence ID" value="GAP84610.2"/>
    <property type="molecule type" value="Genomic_DNA"/>
</dbReference>
<feature type="compositionally biased region" description="Polar residues" evidence="1">
    <location>
        <begin position="101"/>
        <end position="111"/>
    </location>
</feature>
<feature type="compositionally biased region" description="Basic and acidic residues" evidence="1">
    <location>
        <begin position="833"/>
        <end position="842"/>
    </location>
</feature>
<dbReference type="Proteomes" id="UP000054516">
    <property type="component" value="Unassembled WGS sequence"/>
</dbReference>
<feature type="region of interest" description="Disordered" evidence="1">
    <location>
        <begin position="208"/>
        <end position="256"/>
    </location>
</feature>
<evidence type="ECO:0000313" key="2">
    <source>
        <dbReference type="EMBL" id="GAP84610.2"/>
    </source>
</evidence>
<feature type="compositionally biased region" description="Pro residues" evidence="1">
    <location>
        <begin position="244"/>
        <end position="254"/>
    </location>
</feature>
<feature type="region of interest" description="Disordered" evidence="1">
    <location>
        <begin position="783"/>
        <end position="854"/>
    </location>
</feature>
<name>A0A1S7URS9_ROSNE</name>
<feature type="compositionally biased region" description="Polar residues" evidence="1">
    <location>
        <begin position="783"/>
        <end position="807"/>
    </location>
</feature>
<feature type="region of interest" description="Disordered" evidence="1">
    <location>
        <begin position="461"/>
        <end position="495"/>
    </location>
</feature>
<gene>
    <name evidence="2" type="ORF">SAMD00023353_1101390</name>
</gene>
<evidence type="ECO:0000313" key="3">
    <source>
        <dbReference type="Proteomes" id="UP000054516"/>
    </source>
</evidence>
<keyword evidence="3" id="KW-1185">Reference proteome</keyword>
<feature type="compositionally biased region" description="Basic and acidic residues" evidence="1">
    <location>
        <begin position="155"/>
        <end position="168"/>
    </location>
</feature>
<dbReference type="AlphaFoldDB" id="A0A1S7URS9"/>
<feature type="compositionally biased region" description="Polar residues" evidence="1">
    <location>
        <begin position="224"/>
        <end position="235"/>
    </location>
</feature>
<organism evidence="2">
    <name type="scientific">Rosellinia necatrix</name>
    <name type="common">White root-rot fungus</name>
    <dbReference type="NCBI Taxonomy" id="77044"/>
    <lineage>
        <taxon>Eukaryota</taxon>
        <taxon>Fungi</taxon>
        <taxon>Dikarya</taxon>
        <taxon>Ascomycota</taxon>
        <taxon>Pezizomycotina</taxon>
        <taxon>Sordariomycetes</taxon>
        <taxon>Xylariomycetidae</taxon>
        <taxon>Xylariales</taxon>
        <taxon>Xylariaceae</taxon>
        <taxon>Rosellinia</taxon>
    </lineage>
</organism>
<feature type="region of interest" description="Disordered" evidence="1">
    <location>
        <begin position="101"/>
        <end position="174"/>
    </location>
</feature>
<protein>
    <submittedName>
        <fullName evidence="2">Uncharacterized protein</fullName>
    </submittedName>
</protein>
<dbReference type="OrthoDB" id="5231042at2759"/>
<feature type="region of interest" description="Disordered" evidence="1">
    <location>
        <begin position="592"/>
        <end position="616"/>
    </location>
</feature>
<feature type="compositionally biased region" description="Polar residues" evidence="1">
    <location>
        <begin position="461"/>
        <end position="475"/>
    </location>
</feature>
<proteinExistence type="predicted"/>
<reference evidence="2" key="1">
    <citation type="submission" date="2016-03" db="EMBL/GenBank/DDBJ databases">
        <title>Draft genome sequence of Rosellinia necatrix.</title>
        <authorList>
            <person name="Kanematsu S."/>
        </authorList>
    </citation>
    <scope>NUCLEOTIDE SEQUENCE [LARGE SCALE GENOMIC DNA]</scope>
    <source>
        <strain evidence="2">W97</strain>
    </source>
</reference>
<evidence type="ECO:0000256" key="1">
    <source>
        <dbReference type="SAM" id="MobiDB-lite"/>
    </source>
</evidence>
<sequence length="871" mass="93977">MAGNNITALAAMMDDLGNHRIEELIDDEPRSRPALLFNTPGAAGSRHPRKKNAPLSELAKMYHAAIADGEFNDAESAEASGLDPLDNGNAHRLGRATRQPFEQLQSNQPHNTRGIPPRYNPIKPTYYQGTRSRKPAPNTDHRLSSLGGIIPNGGEAKRWDTGRPKTADSHIGGPIMNLPAGRGRAVHADGGFPLRAVHGQGLVDQDVSTQKLQQGAGRGRGKPTQPQQSSMNGSRPVNAATHKPGPPRPVSPPHARPEVFSKTIQSIASQTHEAGDSSNRATSRMLPHLRKASESPSTAAQVPPTSFQPLLQLSKATSEANASEKPPNFGAVVTPDAREVFFQGNILVADQCGGGGRLEGGRIIVYEPTNMPVGLWELKIENKKLSKGDIRQLLLVLTTGSTALLRRYDGIHPVRSTALQFPNIQEAKNFMEEVNVRIGQYAGSSEPIYTETTVELSLTQDTVGRTEPSQSSGTPTKKLDTPSLKLPRGGNSGLKDFGSEELIRVELATEDSQPKVEARPHTPPVFLPTAEEKSTLAGIRTENSIGIRPEESENDLISFSPDPISRSSRRGTLVGLDHKAPVTTQVFATVGVMNPGGTPPEKQSTTGGKKAQWNKSRTDAAVGATRALHDMKGIEGVSFANGQSGAFYLSQWNPVDYTVVIRMSKLLSIILGDCPMPRPDPAFVASLLHLVETDEFLNLPYDEQKKVLAALYTTVRSQNSRIIRSGQEISALRSYEESCPSAIKEFNAAINYRGHGHPERNPSTPELPTYSIEAMTKTMGADNASSYCTGRGNSPVNDSPQSTTITAPHQRGLAHSRWASDGPKKPKQPSATRGDETERIIDRNANSHRRTSTGDTISLLAEQLGSLSVNC</sequence>